<dbReference type="GO" id="GO:0000149">
    <property type="term" value="F:SNARE binding"/>
    <property type="evidence" value="ECO:0007669"/>
    <property type="project" value="TreeGrafter"/>
</dbReference>
<keyword evidence="14" id="KW-0472">Membrane</keyword>
<evidence type="ECO:0000256" key="7">
    <source>
        <dbReference type="ARBA" id="ARBA00022475"/>
    </source>
</evidence>
<keyword evidence="17" id="KW-0968">Cytoplasmic vesicle</keyword>
<dbReference type="InterPro" id="IPR014712">
    <property type="entry name" value="ANTH_dom_sf"/>
</dbReference>
<evidence type="ECO:0000256" key="10">
    <source>
        <dbReference type="ARBA" id="ARBA00022583"/>
    </source>
</evidence>
<feature type="region of interest" description="Disordered" evidence="22">
    <location>
        <begin position="568"/>
        <end position="589"/>
    </location>
</feature>
<dbReference type="PANTHER" id="PTHR22951:SF11">
    <property type="entry name" value="ENTH DOMAIN-CONTAINING PROTEIN"/>
    <property type="match status" value="1"/>
</dbReference>
<dbReference type="FunFam" id="1.25.40.90:FF:000001">
    <property type="entry name" value="phosphatidylinositol-binding clathrin assembly protein-like isoform X1"/>
    <property type="match status" value="1"/>
</dbReference>
<dbReference type="Proteomes" id="UP000555275">
    <property type="component" value="Unassembled WGS sequence"/>
</dbReference>
<dbReference type="FunFam" id="1.20.58.150:FF:000001">
    <property type="entry name" value="phosphatidylinositol-binding clathrin assembly protein-like isoform X1"/>
    <property type="match status" value="1"/>
</dbReference>
<comment type="subcellular location">
    <subcellularLocation>
        <location evidence="3">Cell membrane</location>
    </subcellularLocation>
    <subcellularLocation>
        <location evidence="2">Cytoplasmic vesicle</location>
        <location evidence="2">Clathrin-coated vesicle</location>
    </subcellularLocation>
    <subcellularLocation>
        <location evidence="4">Golgi apparatus</location>
    </subcellularLocation>
    <subcellularLocation>
        <location evidence="5">Membrane</location>
        <location evidence="5">Clathrin-coated pit</location>
    </subcellularLocation>
    <subcellularLocation>
        <location evidence="1">Nucleus</location>
    </subcellularLocation>
</comment>
<organism evidence="24 25">
    <name type="scientific">Podilymbus podiceps</name>
    <name type="common">Pied-billed grebe</name>
    <dbReference type="NCBI Taxonomy" id="9252"/>
    <lineage>
        <taxon>Eukaryota</taxon>
        <taxon>Metazoa</taxon>
        <taxon>Chordata</taxon>
        <taxon>Craniata</taxon>
        <taxon>Vertebrata</taxon>
        <taxon>Euteleostomi</taxon>
        <taxon>Archelosauria</taxon>
        <taxon>Archosauria</taxon>
        <taxon>Dinosauria</taxon>
        <taxon>Saurischia</taxon>
        <taxon>Theropoda</taxon>
        <taxon>Coelurosauria</taxon>
        <taxon>Aves</taxon>
        <taxon>Neognathae</taxon>
        <taxon>Neoaves</taxon>
        <taxon>Mirandornithes</taxon>
        <taxon>Podicipediformes</taxon>
        <taxon>Podicipedidae</taxon>
        <taxon>Podilymbus</taxon>
    </lineage>
</organism>
<dbReference type="GO" id="GO:0008021">
    <property type="term" value="C:synaptic vesicle"/>
    <property type="evidence" value="ECO:0007669"/>
    <property type="project" value="TreeGrafter"/>
</dbReference>
<evidence type="ECO:0000256" key="5">
    <source>
        <dbReference type="ARBA" id="ARBA00004600"/>
    </source>
</evidence>
<keyword evidence="7" id="KW-1003">Cell membrane</keyword>
<dbReference type="SUPFAM" id="SSF48464">
    <property type="entry name" value="ENTH/VHS domain"/>
    <property type="match status" value="1"/>
</dbReference>
<keyword evidence="16" id="KW-0539">Nucleus</keyword>
<dbReference type="GO" id="GO:0005634">
    <property type="term" value="C:nucleus"/>
    <property type="evidence" value="ECO:0007669"/>
    <property type="project" value="UniProtKB-SubCell"/>
</dbReference>
<dbReference type="CDD" id="cd16985">
    <property type="entry name" value="ANTH_N_AP180"/>
    <property type="match status" value="1"/>
</dbReference>
<dbReference type="GO" id="GO:0016185">
    <property type="term" value="P:synaptic vesicle budding from presynaptic endocytic zone membrane"/>
    <property type="evidence" value="ECO:0007669"/>
    <property type="project" value="TreeGrafter"/>
</dbReference>
<evidence type="ECO:0000256" key="2">
    <source>
        <dbReference type="ARBA" id="ARBA00004132"/>
    </source>
</evidence>
<evidence type="ECO:0000256" key="9">
    <source>
        <dbReference type="ARBA" id="ARBA00022553"/>
    </source>
</evidence>
<evidence type="ECO:0000256" key="4">
    <source>
        <dbReference type="ARBA" id="ARBA00004555"/>
    </source>
</evidence>
<keyword evidence="10" id="KW-0254">Endocytosis</keyword>
<evidence type="ECO:0000259" key="23">
    <source>
        <dbReference type="PROSITE" id="PS50942"/>
    </source>
</evidence>
<dbReference type="PROSITE" id="PS50942">
    <property type="entry name" value="ENTH"/>
    <property type="match status" value="1"/>
</dbReference>
<dbReference type="InterPro" id="IPR045192">
    <property type="entry name" value="AP180-like"/>
</dbReference>
<accession>A0A7L0SGF9</accession>
<dbReference type="Pfam" id="PF07651">
    <property type="entry name" value="ANTH"/>
    <property type="match status" value="1"/>
</dbReference>
<feature type="coiled-coil region" evidence="21">
    <location>
        <begin position="318"/>
        <end position="345"/>
    </location>
</feature>
<dbReference type="Gene3D" id="1.25.40.90">
    <property type="match status" value="1"/>
</dbReference>
<evidence type="ECO:0000256" key="13">
    <source>
        <dbReference type="ARBA" id="ARBA00023034"/>
    </source>
</evidence>
<dbReference type="GO" id="GO:0005546">
    <property type="term" value="F:phosphatidylinositol-4,5-bisphosphate binding"/>
    <property type="evidence" value="ECO:0007669"/>
    <property type="project" value="TreeGrafter"/>
</dbReference>
<feature type="non-terminal residue" evidence="24">
    <location>
        <position position="650"/>
    </location>
</feature>
<dbReference type="GO" id="GO:0032050">
    <property type="term" value="F:clathrin heavy chain binding"/>
    <property type="evidence" value="ECO:0007669"/>
    <property type="project" value="TreeGrafter"/>
</dbReference>
<evidence type="ECO:0000256" key="19">
    <source>
        <dbReference type="ARBA" id="ARBA00061829"/>
    </source>
</evidence>
<keyword evidence="8" id="KW-1017">Isopeptide bond</keyword>
<evidence type="ECO:0000256" key="14">
    <source>
        <dbReference type="ARBA" id="ARBA00023136"/>
    </source>
</evidence>
<keyword evidence="15" id="KW-0168">Coated pit</keyword>
<comment type="similarity">
    <text evidence="6">Belongs to the PICALM/SNAP91 family.</text>
</comment>
<evidence type="ECO:0000256" key="16">
    <source>
        <dbReference type="ARBA" id="ARBA00023242"/>
    </source>
</evidence>
<dbReference type="GO" id="GO:0048268">
    <property type="term" value="P:clathrin coat assembly"/>
    <property type="evidence" value="ECO:0007669"/>
    <property type="project" value="InterPro"/>
</dbReference>
<keyword evidence="25" id="KW-1185">Reference proteome</keyword>
<comment type="subunit">
    <text evidence="19">Binds to clathrin; involves primarily the C-terminal sequences, but the full-length protein is required for full binding capacity. Binds phosphatidylinositol 4,5- bisphosphate. Interacts with PIMREG; this interaction may change the subcellular location into the nucleus. Interacts with AP2A1 (via its alpha-appendage domain). Interacts (via N-terminus) with VAMP2; VAMP3; VAMP7 and VAMP8 (Via N-terminus). Interacts with LC3/MAP1LC3A.</text>
</comment>
<dbReference type="GO" id="GO:0005905">
    <property type="term" value="C:clathrin-coated pit"/>
    <property type="evidence" value="ECO:0007669"/>
    <property type="project" value="UniProtKB-SubCell"/>
</dbReference>
<evidence type="ECO:0000256" key="22">
    <source>
        <dbReference type="SAM" id="MobiDB-lite"/>
    </source>
</evidence>
<evidence type="ECO:0000256" key="17">
    <source>
        <dbReference type="ARBA" id="ARBA00023329"/>
    </source>
</evidence>
<dbReference type="SMART" id="SM00273">
    <property type="entry name" value="ENTH"/>
    <property type="match status" value="1"/>
</dbReference>
<feature type="compositionally biased region" description="Polar residues" evidence="22">
    <location>
        <begin position="574"/>
        <end position="589"/>
    </location>
</feature>
<keyword evidence="12" id="KW-0007">Acetylation</keyword>
<dbReference type="InterPro" id="IPR011417">
    <property type="entry name" value="ANTH_dom"/>
</dbReference>
<evidence type="ECO:0000256" key="15">
    <source>
        <dbReference type="ARBA" id="ARBA00023176"/>
    </source>
</evidence>
<comment type="function">
    <text evidence="18">Cytoplasmic adapter protein that plays a critical role in clathrin-mediated endocytosis which is important in processes such as internalization of cell receptors, synaptic transmission or removal of apoptotic cells. Recruits AP-2 and attaches clathrin triskelions to the cytoplasmic side of plasma membrane leading to clathrin-coated vesicles (CCVs) assembly. Furthermore, regulates clathrin-coated vesicle size and maturation by directly sensing and driving membrane curvature. In addition to binding to clathrin, mediates the endocytosis of small R-SNARES (Soluble NSF Attachment Protein REceptors) between plasma membranes and endosomes including VAMP2, VAMP3, VAMP4, VAMP7 or VAMP8. In turn, PICALM-dependent SNARE endocytosis is required for the formation and maturation of autophagic precursors. Modulates thereby autophagy and the turnover of autophagy substrates such as MAPT/TAU or amyloid precursor protein cleaved C-terminal fragment (APP-CTF).</text>
</comment>
<evidence type="ECO:0000256" key="8">
    <source>
        <dbReference type="ARBA" id="ARBA00022499"/>
    </source>
</evidence>
<dbReference type="InterPro" id="IPR013809">
    <property type="entry name" value="ENTH"/>
</dbReference>
<keyword evidence="13" id="KW-0333">Golgi apparatus</keyword>
<keyword evidence="21" id="KW-0175">Coiled coil</keyword>
<feature type="non-terminal residue" evidence="24">
    <location>
        <position position="1"/>
    </location>
</feature>
<dbReference type="Gene3D" id="1.20.58.150">
    <property type="entry name" value="ANTH domain"/>
    <property type="match status" value="1"/>
</dbReference>
<dbReference type="GO" id="GO:0005545">
    <property type="term" value="F:1-phosphatidylinositol binding"/>
    <property type="evidence" value="ECO:0007669"/>
    <property type="project" value="InterPro"/>
</dbReference>
<sequence>MSGQSITDRITAAQHSVTGSAVAKAVCKATTHEVMGPKKKHLDYLIQCTNEMNVNIPQLADTLFERTANSSWVVVFKALITTHHLMMYGNERFIQYLASRNTLFNLNNYLDKSAMQGYDMSTFIRRYSRYLNEKALSYRLVAVDFTKMKRGIDGVMRTMNAEKLLKTLPIIQNQLDALLDFDANPNELTNGVINAAFMLLFKDSIRLFAAYNEGIINLLERYFDMKKNQCKEGLDIYKKFLARMTKLSEFLKVAEQVGIDQGDIPDLTQAPSSLLEALEQHLASVEGRKTKEVSAASRASALSSAVSTLANTGMSFSRMDEKEKQQALEEEQARLQALKEQRLREISVVSNSTSTSASPSTLSGKSVNTTVAVDLFAAPAPTTNSMPNLSSDLFDLQPAFVPTVQSTPAISTSASSAWGGPFSSSNGCVGSPPHLDIFDMKPVEEAVKSTTPFNNSTFSSKQTVELFSGFPLHSAPPSTTSSTINVDFDAVFGGKSTAPEYRTTTFRFLDDVLQPTVPPQSQRAASTNQQSGKILANDLDSSLANLVGNLGFGGTPSKKSDMQWTQPTEKKLTGGTNWQAKTSTSTTWNPTPLPTIPHMVISLLLKSLFIVPSQIGAAPLMAPQSMMYTQPGLRPTNPFAPVSETQVNCF</sequence>
<evidence type="ECO:0000256" key="12">
    <source>
        <dbReference type="ARBA" id="ARBA00022990"/>
    </source>
</evidence>
<dbReference type="GO" id="GO:0005794">
    <property type="term" value="C:Golgi apparatus"/>
    <property type="evidence" value="ECO:0007669"/>
    <property type="project" value="UniProtKB-SubCell"/>
</dbReference>
<comment type="caution">
    <text evidence="24">The sequence shown here is derived from an EMBL/GenBank/DDBJ whole genome shotgun (WGS) entry which is preliminary data.</text>
</comment>
<reference evidence="24 25" key="1">
    <citation type="submission" date="2019-09" db="EMBL/GenBank/DDBJ databases">
        <title>Bird 10,000 Genomes (B10K) Project - Family phase.</title>
        <authorList>
            <person name="Zhang G."/>
        </authorList>
    </citation>
    <scope>NUCLEOTIDE SEQUENCE [LARGE SCALE GENOMIC DNA]</scope>
    <source>
        <strain evidence="24">B10K-DU-009-04</strain>
        <tissue evidence="24">Mixed tissue sample</tissue>
    </source>
</reference>
<proteinExistence type="inferred from homology"/>
<dbReference type="OrthoDB" id="44015at2759"/>
<evidence type="ECO:0000256" key="11">
    <source>
        <dbReference type="ARBA" id="ARBA00022843"/>
    </source>
</evidence>
<evidence type="ECO:0000313" key="25">
    <source>
        <dbReference type="Proteomes" id="UP000555275"/>
    </source>
</evidence>
<dbReference type="GO" id="GO:0030136">
    <property type="term" value="C:clathrin-coated vesicle"/>
    <property type="evidence" value="ECO:0007669"/>
    <property type="project" value="UniProtKB-SubCell"/>
</dbReference>
<dbReference type="EMBL" id="VXAO01000015">
    <property type="protein sequence ID" value="NXL41501.1"/>
    <property type="molecule type" value="Genomic_DNA"/>
</dbReference>
<protein>
    <recommendedName>
        <fullName evidence="20">Phosphatidylinositol-binding clathrin assembly protein</fullName>
    </recommendedName>
</protein>
<feature type="domain" description="ENTH" evidence="23">
    <location>
        <begin position="14"/>
        <end position="145"/>
    </location>
</feature>
<evidence type="ECO:0000256" key="3">
    <source>
        <dbReference type="ARBA" id="ARBA00004236"/>
    </source>
</evidence>
<evidence type="ECO:0000256" key="6">
    <source>
        <dbReference type="ARBA" id="ARBA00008011"/>
    </source>
</evidence>
<evidence type="ECO:0000256" key="21">
    <source>
        <dbReference type="SAM" id="Coils"/>
    </source>
</evidence>
<dbReference type="GO" id="GO:0098894">
    <property type="term" value="C:extrinsic component of presynaptic endocytic zone membrane"/>
    <property type="evidence" value="ECO:0007669"/>
    <property type="project" value="TreeGrafter"/>
</dbReference>
<keyword evidence="11" id="KW-0832">Ubl conjugation</keyword>
<evidence type="ECO:0000256" key="20">
    <source>
        <dbReference type="ARBA" id="ARBA00068054"/>
    </source>
</evidence>
<name>A0A7L0SGF9_PODPO</name>
<dbReference type="GO" id="GO:0072583">
    <property type="term" value="P:clathrin-dependent endocytosis"/>
    <property type="evidence" value="ECO:0007669"/>
    <property type="project" value="InterPro"/>
</dbReference>
<dbReference type="PANTHER" id="PTHR22951">
    <property type="entry name" value="CLATHRIN ASSEMBLY PROTEIN"/>
    <property type="match status" value="1"/>
</dbReference>
<dbReference type="InterPro" id="IPR008942">
    <property type="entry name" value="ENTH_VHS"/>
</dbReference>
<evidence type="ECO:0000256" key="1">
    <source>
        <dbReference type="ARBA" id="ARBA00004123"/>
    </source>
</evidence>
<keyword evidence="9" id="KW-0597">Phosphoprotein</keyword>
<dbReference type="AlphaFoldDB" id="A0A7L0SGF9"/>
<gene>
    <name evidence="24" type="primary">Picalm_0</name>
    <name evidence="24" type="ORF">PODPOD_R01789</name>
</gene>
<dbReference type="SUPFAM" id="SSF89009">
    <property type="entry name" value="GAT-like domain"/>
    <property type="match status" value="1"/>
</dbReference>
<evidence type="ECO:0000256" key="18">
    <source>
        <dbReference type="ARBA" id="ARBA00055144"/>
    </source>
</evidence>
<evidence type="ECO:0000313" key="24">
    <source>
        <dbReference type="EMBL" id="NXL41501.1"/>
    </source>
</evidence>